<keyword evidence="3" id="KW-1185">Reference proteome</keyword>
<evidence type="ECO:0000256" key="1">
    <source>
        <dbReference type="SAM" id="MobiDB-lite"/>
    </source>
</evidence>
<accession>A0A7D9ERE0</accession>
<evidence type="ECO:0000313" key="2">
    <source>
        <dbReference type="EMBL" id="CAB4014426.1"/>
    </source>
</evidence>
<feature type="compositionally biased region" description="Basic and acidic residues" evidence="1">
    <location>
        <begin position="43"/>
        <end position="55"/>
    </location>
</feature>
<reference evidence="2" key="1">
    <citation type="submission" date="2020-04" db="EMBL/GenBank/DDBJ databases">
        <authorList>
            <person name="Alioto T."/>
            <person name="Alioto T."/>
            <person name="Gomez Garrido J."/>
        </authorList>
    </citation>
    <scope>NUCLEOTIDE SEQUENCE</scope>
    <source>
        <strain evidence="2">A484AB</strain>
    </source>
</reference>
<evidence type="ECO:0000313" key="3">
    <source>
        <dbReference type="Proteomes" id="UP001152795"/>
    </source>
</evidence>
<comment type="caution">
    <text evidence="2">The sequence shown here is derived from an EMBL/GenBank/DDBJ whole genome shotgun (WGS) entry which is preliminary data.</text>
</comment>
<proteinExistence type="predicted"/>
<organism evidence="2 3">
    <name type="scientific">Paramuricea clavata</name>
    <name type="common">Red gorgonian</name>
    <name type="synonym">Violescent sea-whip</name>
    <dbReference type="NCBI Taxonomy" id="317549"/>
    <lineage>
        <taxon>Eukaryota</taxon>
        <taxon>Metazoa</taxon>
        <taxon>Cnidaria</taxon>
        <taxon>Anthozoa</taxon>
        <taxon>Octocorallia</taxon>
        <taxon>Malacalcyonacea</taxon>
        <taxon>Plexauridae</taxon>
        <taxon>Paramuricea</taxon>
    </lineage>
</organism>
<sequence>SKFHEFDMKPLCRKCYEKMPLEMKKRLRRAELGQPNPPSTKSSKKDKSSKDKDKE</sequence>
<protein>
    <submittedName>
        <fullName evidence="2">LIM and senescent cell antigen-like-containing domain 2 isoform X4</fullName>
    </submittedName>
</protein>
<name>A0A7D9ERE0_PARCT</name>
<gene>
    <name evidence="2" type="ORF">PACLA_8A084648</name>
</gene>
<dbReference type="AlphaFoldDB" id="A0A7D9ERE0"/>
<dbReference type="Proteomes" id="UP001152795">
    <property type="component" value="Unassembled WGS sequence"/>
</dbReference>
<feature type="region of interest" description="Disordered" evidence="1">
    <location>
        <begin position="26"/>
        <end position="55"/>
    </location>
</feature>
<dbReference type="EMBL" id="CACRXK020008297">
    <property type="protein sequence ID" value="CAB4014426.1"/>
    <property type="molecule type" value="Genomic_DNA"/>
</dbReference>
<feature type="non-terminal residue" evidence="2">
    <location>
        <position position="1"/>
    </location>
</feature>